<gene>
    <name evidence="5" type="ORF">B0A55_03550</name>
</gene>
<keyword evidence="1" id="KW-0677">Repeat</keyword>
<dbReference type="SMART" id="SM00248">
    <property type="entry name" value="ANK"/>
    <property type="match status" value="3"/>
</dbReference>
<dbReference type="Pfam" id="PF12796">
    <property type="entry name" value="Ank_2"/>
    <property type="match status" value="1"/>
</dbReference>
<dbReference type="InterPro" id="IPR002110">
    <property type="entry name" value="Ankyrin_rpt"/>
</dbReference>
<keyword evidence="6" id="KW-1185">Reference proteome</keyword>
<dbReference type="EMBL" id="NAJQ01000048">
    <property type="protein sequence ID" value="TKA81616.1"/>
    <property type="molecule type" value="Genomic_DNA"/>
</dbReference>
<dbReference type="Gene3D" id="1.25.40.20">
    <property type="entry name" value="Ankyrin repeat-containing domain"/>
    <property type="match status" value="1"/>
</dbReference>
<keyword evidence="2 3" id="KW-0040">ANK repeat</keyword>
<evidence type="ECO:0000256" key="3">
    <source>
        <dbReference type="PROSITE-ProRule" id="PRU00023"/>
    </source>
</evidence>
<evidence type="ECO:0000256" key="1">
    <source>
        <dbReference type="ARBA" id="ARBA00022737"/>
    </source>
</evidence>
<dbReference type="STRING" id="329884.A0A4U0XYV9"/>
<dbReference type="AlphaFoldDB" id="A0A4U0XYV9"/>
<dbReference type="PROSITE" id="PS50297">
    <property type="entry name" value="ANK_REP_REGION"/>
    <property type="match status" value="1"/>
</dbReference>
<dbReference type="OrthoDB" id="10057496at2759"/>
<dbReference type="PROSITE" id="PS50088">
    <property type="entry name" value="ANK_REPEAT"/>
    <property type="match status" value="1"/>
</dbReference>
<protein>
    <submittedName>
        <fullName evidence="5">Uncharacterized protein</fullName>
    </submittedName>
</protein>
<accession>A0A4U0XYV9</accession>
<organism evidence="5 6">
    <name type="scientific">Friedmanniomyces simplex</name>
    <dbReference type="NCBI Taxonomy" id="329884"/>
    <lineage>
        <taxon>Eukaryota</taxon>
        <taxon>Fungi</taxon>
        <taxon>Dikarya</taxon>
        <taxon>Ascomycota</taxon>
        <taxon>Pezizomycotina</taxon>
        <taxon>Dothideomycetes</taxon>
        <taxon>Dothideomycetidae</taxon>
        <taxon>Mycosphaerellales</taxon>
        <taxon>Teratosphaeriaceae</taxon>
        <taxon>Friedmanniomyces</taxon>
    </lineage>
</organism>
<evidence type="ECO:0000313" key="5">
    <source>
        <dbReference type="EMBL" id="TKA81616.1"/>
    </source>
</evidence>
<dbReference type="InterPro" id="IPR036770">
    <property type="entry name" value="Ankyrin_rpt-contain_sf"/>
</dbReference>
<name>A0A4U0XYV9_9PEZI</name>
<dbReference type="PRINTS" id="PR01415">
    <property type="entry name" value="ANKYRIN"/>
</dbReference>
<sequence>MHIVTLTADEVDDLLYLTRANEADDLHQTLAELSQKYGCETETVLEACIDPATGNSVLHYCSANGLAELLQTLLGHSKTSDLSGKAPDRAQLINRRNAQGNTPLHWAAYNGHLAVVKLLVDAGADMWVKNAAGHLAMFEAERADKSEVVQYLLETGGRAVEQTGREGAASAEDEAEVQADGEGVGNGTAKTKAQAEGGVEVEMEDAGASG</sequence>
<dbReference type="Proteomes" id="UP000309340">
    <property type="component" value="Unassembled WGS sequence"/>
</dbReference>
<dbReference type="PANTHER" id="PTHR24126">
    <property type="entry name" value="ANKYRIN REPEAT, PH AND SEC7 DOMAIN CONTAINING PROTEIN SECG-RELATED"/>
    <property type="match status" value="1"/>
</dbReference>
<evidence type="ECO:0000313" key="6">
    <source>
        <dbReference type="Proteomes" id="UP000309340"/>
    </source>
</evidence>
<evidence type="ECO:0000256" key="2">
    <source>
        <dbReference type="ARBA" id="ARBA00023043"/>
    </source>
</evidence>
<comment type="caution">
    <text evidence="5">The sequence shown here is derived from an EMBL/GenBank/DDBJ whole genome shotgun (WGS) entry which is preliminary data.</text>
</comment>
<proteinExistence type="predicted"/>
<evidence type="ECO:0000256" key="4">
    <source>
        <dbReference type="SAM" id="MobiDB-lite"/>
    </source>
</evidence>
<reference evidence="5 6" key="1">
    <citation type="submission" date="2017-03" db="EMBL/GenBank/DDBJ databases">
        <title>Genomes of endolithic fungi from Antarctica.</title>
        <authorList>
            <person name="Coleine C."/>
            <person name="Masonjones S."/>
            <person name="Stajich J.E."/>
        </authorList>
    </citation>
    <scope>NUCLEOTIDE SEQUENCE [LARGE SCALE GENOMIC DNA]</scope>
    <source>
        <strain evidence="5 6">CCFEE 5184</strain>
    </source>
</reference>
<dbReference type="SUPFAM" id="SSF48403">
    <property type="entry name" value="Ankyrin repeat"/>
    <property type="match status" value="1"/>
</dbReference>
<feature type="repeat" description="ANK" evidence="3">
    <location>
        <begin position="99"/>
        <end position="131"/>
    </location>
</feature>
<feature type="compositionally biased region" description="Acidic residues" evidence="4">
    <location>
        <begin position="199"/>
        <end position="210"/>
    </location>
</feature>
<feature type="region of interest" description="Disordered" evidence="4">
    <location>
        <begin position="162"/>
        <end position="210"/>
    </location>
</feature>